<protein>
    <submittedName>
        <fullName evidence="2">Uncharacterized protein</fullName>
    </submittedName>
</protein>
<evidence type="ECO:0000313" key="2">
    <source>
        <dbReference type="EMBL" id="KAA3473736.1"/>
    </source>
</evidence>
<dbReference type="Proteomes" id="UP000325315">
    <property type="component" value="Unassembled WGS sequence"/>
</dbReference>
<proteinExistence type="predicted"/>
<keyword evidence="3" id="KW-1185">Reference proteome</keyword>
<sequence length="106" mass="11978">MSTLVGFESKVLLILCFPIFYSGKHPRIERMRNGLKTDQIGPREKSTRPGPNSTRPCLIKSLNTTWPRFTRACAMAVSLSLERAISFGKGYLEAKKHIPKPIQTPY</sequence>
<evidence type="ECO:0000313" key="3">
    <source>
        <dbReference type="Proteomes" id="UP000325315"/>
    </source>
</evidence>
<organism evidence="2 3">
    <name type="scientific">Gossypium australe</name>
    <dbReference type="NCBI Taxonomy" id="47621"/>
    <lineage>
        <taxon>Eukaryota</taxon>
        <taxon>Viridiplantae</taxon>
        <taxon>Streptophyta</taxon>
        <taxon>Embryophyta</taxon>
        <taxon>Tracheophyta</taxon>
        <taxon>Spermatophyta</taxon>
        <taxon>Magnoliopsida</taxon>
        <taxon>eudicotyledons</taxon>
        <taxon>Gunneridae</taxon>
        <taxon>Pentapetalae</taxon>
        <taxon>rosids</taxon>
        <taxon>malvids</taxon>
        <taxon>Malvales</taxon>
        <taxon>Malvaceae</taxon>
        <taxon>Malvoideae</taxon>
        <taxon>Gossypium</taxon>
    </lineage>
</organism>
<gene>
    <name evidence="2" type="ORF">EPI10_024094</name>
</gene>
<name>A0A5B6VXI4_9ROSI</name>
<comment type="caution">
    <text evidence="2">The sequence shown here is derived from an EMBL/GenBank/DDBJ whole genome shotgun (WGS) entry which is preliminary data.</text>
</comment>
<dbReference type="AlphaFoldDB" id="A0A5B6VXI4"/>
<accession>A0A5B6VXI4</accession>
<reference evidence="3" key="1">
    <citation type="journal article" date="2019" name="Plant Biotechnol. J.">
        <title>Genome sequencing of the Australian wild diploid species Gossypium australe highlights disease resistance and delayed gland morphogenesis.</title>
        <authorList>
            <person name="Cai Y."/>
            <person name="Cai X."/>
            <person name="Wang Q."/>
            <person name="Wang P."/>
            <person name="Zhang Y."/>
            <person name="Cai C."/>
            <person name="Xu Y."/>
            <person name="Wang K."/>
            <person name="Zhou Z."/>
            <person name="Wang C."/>
            <person name="Geng S."/>
            <person name="Li B."/>
            <person name="Dong Q."/>
            <person name="Hou Y."/>
            <person name="Wang H."/>
            <person name="Ai P."/>
            <person name="Liu Z."/>
            <person name="Yi F."/>
            <person name="Sun M."/>
            <person name="An G."/>
            <person name="Cheng J."/>
            <person name="Zhang Y."/>
            <person name="Shi Q."/>
            <person name="Xie Y."/>
            <person name="Shi X."/>
            <person name="Chang Y."/>
            <person name="Huang F."/>
            <person name="Chen Y."/>
            <person name="Hong S."/>
            <person name="Mi L."/>
            <person name="Sun Q."/>
            <person name="Zhang L."/>
            <person name="Zhou B."/>
            <person name="Peng R."/>
            <person name="Zhang X."/>
            <person name="Liu F."/>
        </authorList>
    </citation>
    <scope>NUCLEOTIDE SEQUENCE [LARGE SCALE GENOMIC DNA]</scope>
    <source>
        <strain evidence="3">cv. PA1801</strain>
    </source>
</reference>
<evidence type="ECO:0000256" key="1">
    <source>
        <dbReference type="SAM" id="MobiDB-lite"/>
    </source>
</evidence>
<dbReference type="EMBL" id="SMMG02000005">
    <property type="protein sequence ID" value="KAA3473736.1"/>
    <property type="molecule type" value="Genomic_DNA"/>
</dbReference>
<feature type="region of interest" description="Disordered" evidence="1">
    <location>
        <begin position="33"/>
        <end position="57"/>
    </location>
</feature>